<evidence type="ECO:0000313" key="2">
    <source>
        <dbReference type="Proteomes" id="UP000466966"/>
    </source>
</evidence>
<dbReference type="InterPro" id="IPR021955">
    <property type="entry name" value="DUF3572"/>
</dbReference>
<protein>
    <submittedName>
        <fullName evidence="1">DUF3572 family protein</fullName>
    </submittedName>
</protein>
<dbReference type="AlphaFoldDB" id="A0A844YV49"/>
<dbReference type="OrthoDB" id="7356934at2"/>
<dbReference type="EMBL" id="WTYV01000001">
    <property type="protein sequence ID" value="MXO70900.1"/>
    <property type="molecule type" value="Genomic_DNA"/>
</dbReference>
<keyword evidence="2" id="KW-1185">Reference proteome</keyword>
<proteinExistence type="predicted"/>
<reference evidence="1 2" key="1">
    <citation type="submission" date="2019-12" db="EMBL/GenBank/DDBJ databases">
        <title>Genomic-based taxomic classification of the family Erythrobacteraceae.</title>
        <authorList>
            <person name="Xu L."/>
        </authorList>
    </citation>
    <scope>NUCLEOTIDE SEQUENCE [LARGE SCALE GENOMIC DNA]</scope>
    <source>
        <strain evidence="1 2">M0322</strain>
    </source>
</reference>
<accession>A0A844YV49</accession>
<gene>
    <name evidence="1" type="ORF">GRI99_04525</name>
</gene>
<name>A0A844YV49_9SPHN</name>
<sequence>MTIHRDSENQVNDPAALALQALGWVLADDRRAERLLDLTGLTPDTLRESLGSRSTQRAVLEFLCSHEPDLLDAADALGVPPARLAAAAQELAR</sequence>
<dbReference type="Proteomes" id="UP000466966">
    <property type="component" value="Unassembled WGS sequence"/>
</dbReference>
<organism evidence="1 2">
    <name type="scientific">Alteraurantiacibacter buctensis</name>
    <dbReference type="NCBI Taxonomy" id="1503981"/>
    <lineage>
        <taxon>Bacteria</taxon>
        <taxon>Pseudomonadati</taxon>
        <taxon>Pseudomonadota</taxon>
        <taxon>Alphaproteobacteria</taxon>
        <taxon>Sphingomonadales</taxon>
        <taxon>Erythrobacteraceae</taxon>
        <taxon>Alteraurantiacibacter</taxon>
    </lineage>
</organism>
<dbReference type="Pfam" id="PF12096">
    <property type="entry name" value="DUF3572"/>
    <property type="match status" value="1"/>
</dbReference>
<evidence type="ECO:0000313" key="1">
    <source>
        <dbReference type="EMBL" id="MXO70900.1"/>
    </source>
</evidence>
<comment type="caution">
    <text evidence="1">The sequence shown here is derived from an EMBL/GenBank/DDBJ whole genome shotgun (WGS) entry which is preliminary data.</text>
</comment>